<evidence type="ECO:0000256" key="1">
    <source>
        <dbReference type="SAM" id="MobiDB-lite"/>
    </source>
</evidence>
<proteinExistence type="predicted"/>
<accession>A0A914ZAR8</accession>
<evidence type="ECO:0000313" key="2">
    <source>
        <dbReference type="Proteomes" id="UP000887577"/>
    </source>
</evidence>
<protein>
    <submittedName>
        <fullName evidence="3">Uncharacterized protein</fullName>
    </submittedName>
</protein>
<feature type="region of interest" description="Disordered" evidence="1">
    <location>
        <begin position="1"/>
        <end position="21"/>
    </location>
</feature>
<dbReference type="AlphaFoldDB" id="A0A914ZAR8"/>
<dbReference type="WBParaSite" id="PSU_v2.g9755.t1">
    <property type="protein sequence ID" value="PSU_v2.g9755.t1"/>
    <property type="gene ID" value="PSU_v2.g9755"/>
</dbReference>
<evidence type="ECO:0000313" key="3">
    <source>
        <dbReference type="WBParaSite" id="PSU_v2.g9755.t1"/>
    </source>
</evidence>
<name>A0A914ZAR8_9BILA</name>
<sequence>MTDSPASAGTATSPGNVAESVDGNGCKQYVVTCYANGNNYVVMGANKKFIPLTPAGPGAKYAVLHCDDNEKIKGTDVNGNVITVESVYCAYALPGGK</sequence>
<feature type="compositionally biased region" description="Polar residues" evidence="1">
    <location>
        <begin position="1"/>
        <end position="15"/>
    </location>
</feature>
<keyword evidence="2" id="KW-1185">Reference proteome</keyword>
<dbReference type="Proteomes" id="UP000887577">
    <property type="component" value="Unplaced"/>
</dbReference>
<reference evidence="3" key="1">
    <citation type="submission" date="2022-11" db="UniProtKB">
        <authorList>
            <consortium name="WormBaseParasite"/>
        </authorList>
    </citation>
    <scope>IDENTIFICATION</scope>
</reference>
<organism evidence="2 3">
    <name type="scientific">Panagrolaimus superbus</name>
    <dbReference type="NCBI Taxonomy" id="310955"/>
    <lineage>
        <taxon>Eukaryota</taxon>
        <taxon>Metazoa</taxon>
        <taxon>Ecdysozoa</taxon>
        <taxon>Nematoda</taxon>
        <taxon>Chromadorea</taxon>
        <taxon>Rhabditida</taxon>
        <taxon>Tylenchina</taxon>
        <taxon>Panagrolaimomorpha</taxon>
        <taxon>Panagrolaimoidea</taxon>
        <taxon>Panagrolaimidae</taxon>
        <taxon>Panagrolaimus</taxon>
    </lineage>
</organism>